<sequence length="67" mass="7469">MAVHPTPEELRQAFLAGFQTIDEGETFYTGFEAFLTSLGYCKRDDAPCICCDGGMHGHLPECRWVAQ</sequence>
<dbReference type="Proteomes" id="UP000712673">
    <property type="component" value="Unassembled WGS sequence"/>
</dbReference>
<proteinExistence type="predicted"/>
<organism evidence="1 2">
    <name type="scientific">Tectimicrobiota bacterium</name>
    <dbReference type="NCBI Taxonomy" id="2528274"/>
    <lineage>
        <taxon>Bacteria</taxon>
        <taxon>Pseudomonadati</taxon>
        <taxon>Nitrospinota/Tectimicrobiota group</taxon>
        <taxon>Candidatus Tectimicrobiota</taxon>
    </lineage>
</organism>
<protein>
    <submittedName>
        <fullName evidence="1">Uncharacterized protein</fullName>
    </submittedName>
</protein>
<accession>A0A938B3V6</accession>
<reference evidence="1" key="1">
    <citation type="submission" date="2019-03" db="EMBL/GenBank/DDBJ databases">
        <title>Lake Tanganyika Metagenome-Assembled Genomes (MAGs).</title>
        <authorList>
            <person name="Tran P."/>
        </authorList>
    </citation>
    <scope>NUCLEOTIDE SEQUENCE</scope>
    <source>
        <strain evidence="1">K_DeepCast_65m_m2_066</strain>
    </source>
</reference>
<gene>
    <name evidence="1" type="ORF">FJZ47_09815</name>
</gene>
<dbReference type="AlphaFoldDB" id="A0A938B3V6"/>
<evidence type="ECO:0000313" key="2">
    <source>
        <dbReference type="Proteomes" id="UP000712673"/>
    </source>
</evidence>
<dbReference type="EMBL" id="VGLS01000256">
    <property type="protein sequence ID" value="MBM3224085.1"/>
    <property type="molecule type" value="Genomic_DNA"/>
</dbReference>
<comment type="caution">
    <text evidence="1">The sequence shown here is derived from an EMBL/GenBank/DDBJ whole genome shotgun (WGS) entry which is preliminary data.</text>
</comment>
<name>A0A938B3V6_UNCTE</name>
<evidence type="ECO:0000313" key="1">
    <source>
        <dbReference type="EMBL" id="MBM3224085.1"/>
    </source>
</evidence>